<dbReference type="AlphaFoldDB" id="A0A1R3Y1J3"/>
<sequence length="101" mass="11171">MHEGHCLRDQTLDAAQHPGGVAGHRRAVRDRRAGGDTDSADRGRRRDHAKPAGTRPIRRPCPARRIGLVFSSFGGREKSYQRLAGIIGKLIRGDRQVRLIA</sequence>
<dbReference type="EMBL" id="LR777660">
    <property type="protein sequence ID" value="CAB0186699.1"/>
    <property type="molecule type" value="Genomic_DNA"/>
</dbReference>
<keyword evidence="4" id="KW-1185">Reference proteome</keyword>
<evidence type="ECO:0000313" key="4">
    <source>
        <dbReference type="Proteomes" id="UP000001419"/>
    </source>
</evidence>
<reference evidence="4" key="1">
    <citation type="journal article" date="2003" name="Proc. Natl. Acad. Sci. U.S.A.">
        <title>The complete genome sequence of Mycobacterium bovis.</title>
        <authorList>
            <person name="Garnier T."/>
            <person name="Eiglmeier K."/>
            <person name="Camus J.-C."/>
            <person name="Medina N."/>
            <person name="Mansoor H."/>
            <person name="Pryor M."/>
            <person name="Duthoy S."/>
            <person name="Grondin S."/>
            <person name="Lacroix C."/>
            <person name="Monsempe C."/>
            <person name="Simon S."/>
            <person name="Harris B."/>
            <person name="Atkin R."/>
            <person name="Doggett J."/>
            <person name="Mayes R."/>
            <person name="Keating L."/>
            <person name="Wheeler P.R."/>
            <person name="Parkhill J."/>
            <person name="Barrell B.G."/>
            <person name="Cole S.T."/>
            <person name="Gordon S.V."/>
            <person name="Hewinson R.G."/>
        </authorList>
    </citation>
    <scope>NUCLEOTIDE SEQUENCE [LARGE SCALE GENOMIC DNA]</scope>
    <source>
        <strain evidence="4">ATCC BAA-935 / AF2122/97</strain>
    </source>
</reference>
<organism evidence="3 4">
    <name type="scientific">Mycobacterium bovis (strain ATCC BAA-935 / AF2122/97)</name>
    <dbReference type="NCBI Taxonomy" id="233413"/>
    <lineage>
        <taxon>Bacteria</taxon>
        <taxon>Bacillati</taxon>
        <taxon>Actinomycetota</taxon>
        <taxon>Actinomycetes</taxon>
        <taxon>Mycobacteriales</taxon>
        <taxon>Mycobacteriaceae</taxon>
        <taxon>Mycobacterium</taxon>
        <taxon>Mycobacterium tuberculosis complex</taxon>
    </lineage>
</organism>
<evidence type="ECO:0000313" key="3">
    <source>
        <dbReference type="EMBL" id="SIU01067.1"/>
    </source>
</evidence>
<reference evidence="4" key="3">
    <citation type="journal article" date="2017" name="Genome Announc.">
        <title>Updated reference genome sequence and annotation of Mycobacterium bovis AF2122/97.</title>
        <authorList>
            <person name="Malone K.M."/>
            <person name="Farrell D."/>
            <person name="Stuber T.P."/>
            <person name="Schubert O.T."/>
            <person name="Aebersold R."/>
            <person name="Robbe-Austerman S."/>
            <person name="Gordon S.V."/>
        </authorList>
    </citation>
    <scope>NUCLEOTIDE SEQUENCE [LARGE SCALE GENOMIC DNA]</scope>
    <source>
        <strain evidence="4">ATCC BAA-935 / AF2122/97</strain>
    </source>
</reference>
<dbReference type="KEGG" id="mbo:BQ2027_MB2452C"/>
<protein>
    <submittedName>
        <fullName evidence="3">Mycobacterium bovis AF2122/97 genome assembly, chromosome: Mycobacterium_bovis_AF212297</fullName>
    </submittedName>
</protein>
<feature type="compositionally biased region" description="Basic and acidic residues" evidence="1">
    <location>
        <begin position="1"/>
        <end position="11"/>
    </location>
</feature>
<accession>A0A1R3Y1J3</accession>
<evidence type="ECO:0000256" key="1">
    <source>
        <dbReference type="SAM" id="MobiDB-lite"/>
    </source>
</evidence>
<name>A0A1R3Y1J3_MYCBO</name>
<dbReference type="Proteomes" id="UP000001419">
    <property type="component" value="Chromosome"/>
</dbReference>
<gene>
    <name evidence="3" type="ordered locus">BQ2027_MB2452C</name>
</gene>
<reference evidence="2" key="4">
    <citation type="submission" date="2020-02" db="EMBL/GenBank/DDBJ databases">
        <authorList>
            <person name="Farrell D."/>
            <person name="Gordon V S."/>
        </authorList>
    </citation>
    <scope>NUCLEOTIDE SEQUENCE</scope>
    <source>
        <strain evidence="2">AF2122/97</strain>
    </source>
</reference>
<reference evidence="3" key="5">
    <citation type="submission" date="2020-04" db="EMBL/GenBank/DDBJ databases">
        <authorList>
            <person name="Malone M K."/>
            <person name="Farrell D."/>
            <person name="Malone K."/>
        </authorList>
    </citation>
    <scope>NUCLEOTIDE SEQUENCE</scope>
    <source>
        <strain evidence="3">AF2122/97</strain>
    </source>
</reference>
<dbReference type="EMBL" id="LT708304">
    <property type="protein sequence ID" value="SIU01067.1"/>
    <property type="molecule type" value="Genomic_DNA"/>
</dbReference>
<feature type="compositionally biased region" description="Basic and acidic residues" evidence="1">
    <location>
        <begin position="30"/>
        <end position="44"/>
    </location>
</feature>
<reference evidence="3" key="2">
    <citation type="submission" date="2016-12" db="EMBL/GenBank/DDBJ databases">
        <authorList>
            <person name="Malone K.M."/>
        </authorList>
    </citation>
    <scope>NUCLEOTIDE SEQUENCE</scope>
    <source>
        <strain evidence="3">AF2122/97</strain>
    </source>
</reference>
<proteinExistence type="predicted"/>
<feature type="region of interest" description="Disordered" evidence="1">
    <location>
        <begin position="1"/>
        <end position="60"/>
    </location>
</feature>
<evidence type="ECO:0000313" key="2">
    <source>
        <dbReference type="EMBL" id="CAB0186699.1"/>
    </source>
</evidence>